<protein>
    <submittedName>
        <fullName evidence="2">Uncharacterized protein</fullName>
    </submittedName>
</protein>
<evidence type="ECO:0000313" key="3">
    <source>
        <dbReference type="Proteomes" id="UP000309450"/>
    </source>
</evidence>
<name>A0A4S3MIY9_9RHOB</name>
<keyword evidence="3" id="KW-1185">Reference proteome</keyword>
<gene>
    <name evidence="2" type="ORF">E7811_17595</name>
</gene>
<sequence length="110" mass="12210">MYHAGFLAEMQAQAQLAEHFRLLAEVATSRAALADERVQAMTGEVEALRQRDRQLRIAVAALAEASRHAERRKTDQAEPLPETQTHARPSKGGSRHKTLLRSILRSRGSA</sequence>
<accession>A0A4S3MIY9</accession>
<evidence type="ECO:0000256" key="1">
    <source>
        <dbReference type="SAM" id="MobiDB-lite"/>
    </source>
</evidence>
<dbReference type="Proteomes" id="UP000309450">
    <property type="component" value="Unassembled WGS sequence"/>
</dbReference>
<organism evidence="2 3">
    <name type="scientific">Aliigemmobacter aestuarii</name>
    <dbReference type="NCBI Taxonomy" id="1445661"/>
    <lineage>
        <taxon>Bacteria</taxon>
        <taxon>Pseudomonadati</taxon>
        <taxon>Pseudomonadota</taxon>
        <taxon>Alphaproteobacteria</taxon>
        <taxon>Rhodobacterales</taxon>
        <taxon>Paracoccaceae</taxon>
        <taxon>Aliigemmobacter</taxon>
    </lineage>
</organism>
<dbReference type="EMBL" id="SSND01000008">
    <property type="protein sequence ID" value="THD80841.1"/>
    <property type="molecule type" value="Genomic_DNA"/>
</dbReference>
<proteinExistence type="predicted"/>
<dbReference type="RefSeq" id="WP_136395997.1">
    <property type="nucleotide sequence ID" value="NZ_SSND01000008.1"/>
</dbReference>
<feature type="region of interest" description="Disordered" evidence="1">
    <location>
        <begin position="64"/>
        <end position="110"/>
    </location>
</feature>
<dbReference type="AlphaFoldDB" id="A0A4S3MIY9"/>
<comment type="caution">
    <text evidence="2">The sequence shown here is derived from an EMBL/GenBank/DDBJ whole genome shotgun (WGS) entry which is preliminary data.</text>
</comment>
<feature type="compositionally biased region" description="Basic and acidic residues" evidence="1">
    <location>
        <begin position="65"/>
        <end position="76"/>
    </location>
</feature>
<reference evidence="2 3" key="1">
    <citation type="submission" date="2019-04" db="EMBL/GenBank/DDBJ databases">
        <title>Draft genome sequence of Gemmobacter aestuarii sp. nov.</title>
        <authorList>
            <person name="Hameed A."/>
            <person name="Lin S.-Y."/>
            <person name="Shahina M."/>
            <person name="Lai W.-A."/>
            <person name="Young C.-C."/>
        </authorList>
    </citation>
    <scope>NUCLEOTIDE SEQUENCE [LARGE SCALE GENOMIC DNA]</scope>
    <source>
        <strain evidence="2 3">CC-PW-75</strain>
    </source>
</reference>
<evidence type="ECO:0000313" key="2">
    <source>
        <dbReference type="EMBL" id="THD80841.1"/>
    </source>
</evidence>